<dbReference type="SUPFAM" id="SSF51182">
    <property type="entry name" value="RmlC-like cupins"/>
    <property type="match status" value="1"/>
</dbReference>
<gene>
    <name evidence="4" type="ORF">HRI96_06420</name>
</gene>
<dbReference type="Pfam" id="PF20511">
    <property type="entry name" value="PMI_typeI_cat"/>
    <property type="match status" value="1"/>
</dbReference>
<reference evidence="4" key="2">
    <citation type="journal article" date="2021" name="Microbiol. Resour. Announc.">
        <title>Complete Genome Sequences of Three Human Oral Treponema parvum Isolates.</title>
        <authorList>
            <person name="Zeng H."/>
            <person name="Watt R.M."/>
        </authorList>
    </citation>
    <scope>NUCLEOTIDE SEQUENCE</scope>
    <source>
        <strain evidence="4">ATCC 700773</strain>
    </source>
</reference>
<dbReference type="CDD" id="cd07010">
    <property type="entry name" value="cupin_PMI_type_I_N_bac"/>
    <property type="match status" value="1"/>
</dbReference>
<dbReference type="GO" id="GO:0008270">
    <property type="term" value="F:zinc ion binding"/>
    <property type="evidence" value="ECO:0007669"/>
    <property type="project" value="InterPro"/>
</dbReference>
<keyword evidence="4" id="KW-0413">Isomerase</keyword>
<evidence type="ECO:0000256" key="1">
    <source>
        <dbReference type="ARBA" id="ARBA00022723"/>
    </source>
</evidence>
<dbReference type="GO" id="GO:0004476">
    <property type="term" value="F:mannose-6-phosphate isomerase activity"/>
    <property type="evidence" value="ECO:0007669"/>
    <property type="project" value="InterPro"/>
</dbReference>
<evidence type="ECO:0000313" key="4">
    <source>
        <dbReference type="EMBL" id="QTQ12893.1"/>
    </source>
</evidence>
<organism evidence="4 5">
    <name type="scientific">Treponema parvum</name>
    <dbReference type="NCBI Taxonomy" id="138851"/>
    <lineage>
        <taxon>Bacteria</taxon>
        <taxon>Pseudomonadati</taxon>
        <taxon>Spirochaetota</taxon>
        <taxon>Spirochaetia</taxon>
        <taxon>Spirochaetales</taxon>
        <taxon>Treponemataceae</taxon>
        <taxon>Treponema</taxon>
    </lineage>
</organism>
<dbReference type="PANTHER" id="PTHR42742">
    <property type="entry name" value="TRANSCRIPTIONAL REPRESSOR MPRA"/>
    <property type="match status" value="1"/>
</dbReference>
<dbReference type="PANTHER" id="PTHR42742:SF3">
    <property type="entry name" value="FRUCTOKINASE"/>
    <property type="match status" value="1"/>
</dbReference>
<dbReference type="InterPro" id="IPR046457">
    <property type="entry name" value="PMI_typeI_cat"/>
</dbReference>
<keyword evidence="1" id="KW-0479">Metal-binding</keyword>
<proteinExistence type="predicted"/>
<dbReference type="InterPro" id="IPR011051">
    <property type="entry name" value="RmlC_Cupin_sf"/>
</dbReference>
<evidence type="ECO:0000256" key="2">
    <source>
        <dbReference type="ARBA" id="ARBA00022833"/>
    </source>
</evidence>
<accession>A0A975F1Z4</accession>
<evidence type="ECO:0000313" key="5">
    <source>
        <dbReference type="Proteomes" id="UP000671995"/>
    </source>
</evidence>
<dbReference type="InterPro" id="IPR014710">
    <property type="entry name" value="RmlC-like_jellyroll"/>
</dbReference>
<name>A0A975F1Z4_9SPIR</name>
<dbReference type="Proteomes" id="UP000671995">
    <property type="component" value="Chromosome"/>
</dbReference>
<dbReference type="InterPro" id="IPR051804">
    <property type="entry name" value="Carb_Metab_Reg_Kinase/Isom"/>
</dbReference>
<protein>
    <submittedName>
        <fullName evidence="4">Mannose-6-phosphate isomerase</fullName>
    </submittedName>
</protein>
<sequence>MLKLKPVLSEKIWGYELWIASTHPDGEQKEFSAALGGDYPLLVKLIQADDTLSIQVHPDDELALKFENLPRGKTECWYVLSAKPDSKLVYGLNGKYSAKELENAIKEKKLEQFLNTVEVHAGDFIFIPAGTVHAIGGGLRLLEVQQSSNITYRLYDWGRDRELHVEKGIKSIKNNGVQKVIKFPGKFDCEYFSLEEIDISGSYDFCVPSGKNIYDWQLVFALSGSGIIRTFQEEGAGGKPKQENFTAEDIFALAPGEKISLNGNAKLMRIACKNAPSLKA</sequence>
<reference evidence="4" key="1">
    <citation type="submission" date="2020-05" db="EMBL/GenBank/DDBJ databases">
        <authorList>
            <person name="Zeng H."/>
            <person name="Chan Y.K."/>
            <person name="Watt R.M."/>
        </authorList>
    </citation>
    <scope>NUCLEOTIDE SEQUENCE</scope>
    <source>
        <strain evidence="4">ATCC 700773</strain>
    </source>
</reference>
<feature type="domain" description="Phosphomannose isomerase type I catalytic" evidence="3">
    <location>
        <begin position="27"/>
        <end position="64"/>
    </location>
</feature>
<keyword evidence="2" id="KW-0862">Zinc</keyword>
<evidence type="ECO:0000259" key="3">
    <source>
        <dbReference type="Pfam" id="PF20511"/>
    </source>
</evidence>
<dbReference type="AlphaFoldDB" id="A0A975F1Z4"/>
<dbReference type="EMBL" id="CP054257">
    <property type="protein sequence ID" value="QTQ12893.1"/>
    <property type="molecule type" value="Genomic_DNA"/>
</dbReference>
<dbReference type="Gene3D" id="2.60.120.10">
    <property type="entry name" value="Jelly Rolls"/>
    <property type="match status" value="1"/>
</dbReference>